<dbReference type="EMBL" id="LGRX02004366">
    <property type="protein sequence ID" value="KAK3280522.1"/>
    <property type="molecule type" value="Genomic_DNA"/>
</dbReference>
<reference evidence="1 2" key="1">
    <citation type="journal article" date="2015" name="Genome Biol. Evol.">
        <title>Comparative Genomics of a Bacterivorous Green Alga Reveals Evolutionary Causalities and Consequences of Phago-Mixotrophic Mode of Nutrition.</title>
        <authorList>
            <person name="Burns J.A."/>
            <person name="Paasch A."/>
            <person name="Narechania A."/>
            <person name="Kim E."/>
        </authorList>
    </citation>
    <scope>NUCLEOTIDE SEQUENCE [LARGE SCALE GENOMIC DNA]</scope>
    <source>
        <strain evidence="1 2">PLY_AMNH</strain>
    </source>
</reference>
<sequence>MDVINYLVHLQYCFQLPTSASDATRNGVIARGMQGLLPSVKFPSRGQGAHHLAPAQALCNHSCSGRGYCQDGACFCFFGFRVKAQPGRLQPVD</sequence>
<dbReference type="AlphaFoldDB" id="A0AAE0GLV4"/>
<keyword evidence="2" id="KW-1185">Reference proteome</keyword>
<gene>
    <name evidence="1" type="ORF">CYMTET_11645</name>
</gene>
<accession>A0AAE0GLV4</accession>
<evidence type="ECO:0000313" key="2">
    <source>
        <dbReference type="Proteomes" id="UP001190700"/>
    </source>
</evidence>
<comment type="caution">
    <text evidence="1">The sequence shown here is derived from an EMBL/GenBank/DDBJ whole genome shotgun (WGS) entry which is preliminary data.</text>
</comment>
<dbReference type="Gene3D" id="2.10.25.10">
    <property type="entry name" value="Laminin"/>
    <property type="match status" value="1"/>
</dbReference>
<proteinExistence type="predicted"/>
<protein>
    <submittedName>
        <fullName evidence="1">Uncharacterized protein</fullName>
    </submittedName>
</protein>
<dbReference type="Proteomes" id="UP001190700">
    <property type="component" value="Unassembled WGS sequence"/>
</dbReference>
<organism evidence="1 2">
    <name type="scientific">Cymbomonas tetramitiformis</name>
    <dbReference type="NCBI Taxonomy" id="36881"/>
    <lineage>
        <taxon>Eukaryota</taxon>
        <taxon>Viridiplantae</taxon>
        <taxon>Chlorophyta</taxon>
        <taxon>Pyramimonadophyceae</taxon>
        <taxon>Pyramimonadales</taxon>
        <taxon>Pyramimonadaceae</taxon>
        <taxon>Cymbomonas</taxon>
    </lineage>
</organism>
<name>A0AAE0GLV4_9CHLO</name>
<evidence type="ECO:0000313" key="1">
    <source>
        <dbReference type="EMBL" id="KAK3280522.1"/>
    </source>
</evidence>